<protein>
    <submittedName>
        <fullName evidence="1">Uncharacterized protein</fullName>
    </submittedName>
</protein>
<comment type="caution">
    <text evidence="1">The sequence shown here is derived from an EMBL/GenBank/DDBJ whole genome shotgun (WGS) entry which is preliminary data.</text>
</comment>
<dbReference type="RefSeq" id="WP_161057039.1">
    <property type="nucleotide sequence ID" value="NZ_WWCT01000021.1"/>
</dbReference>
<keyword evidence="2" id="KW-1185">Reference proteome</keyword>
<dbReference type="EMBL" id="WWCT01000021">
    <property type="protein sequence ID" value="MYN29275.1"/>
    <property type="molecule type" value="Genomic_DNA"/>
</dbReference>
<accession>A0ABW9W5Y6</accession>
<organism evidence="1 2">
    <name type="scientific">Duganella levis</name>
    <dbReference type="NCBI Taxonomy" id="2692169"/>
    <lineage>
        <taxon>Bacteria</taxon>
        <taxon>Pseudomonadati</taxon>
        <taxon>Pseudomonadota</taxon>
        <taxon>Betaproteobacteria</taxon>
        <taxon>Burkholderiales</taxon>
        <taxon>Oxalobacteraceae</taxon>
        <taxon>Telluria group</taxon>
        <taxon>Duganella</taxon>
    </lineage>
</organism>
<sequence length="123" mass="13801">MTQLVPPITLQNVLVWVKPNPEKEGKYIVVTEPQAPVIKDQDTIINYQIVDTAGLPIIFKGMTVSPKDNGQFSEESISVDGRLLTFSDVNTVKMTLNIKLHFEEKGKGEFSHDPQVENDPEIH</sequence>
<gene>
    <name evidence="1" type="ORF">GTP69_22995</name>
</gene>
<proteinExistence type="predicted"/>
<evidence type="ECO:0000313" key="2">
    <source>
        <dbReference type="Proteomes" id="UP000642144"/>
    </source>
</evidence>
<evidence type="ECO:0000313" key="1">
    <source>
        <dbReference type="EMBL" id="MYN29275.1"/>
    </source>
</evidence>
<dbReference type="Proteomes" id="UP000642144">
    <property type="component" value="Unassembled WGS sequence"/>
</dbReference>
<reference evidence="1 2" key="1">
    <citation type="submission" date="2019-12" db="EMBL/GenBank/DDBJ databases">
        <title>Novel species isolated from a subtropical stream in China.</title>
        <authorList>
            <person name="Lu H."/>
        </authorList>
    </citation>
    <scope>NUCLEOTIDE SEQUENCE [LARGE SCALE GENOMIC DNA]</scope>
    <source>
        <strain evidence="1 2">CY42W</strain>
    </source>
</reference>
<name>A0ABW9W5Y6_9BURK</name>